<keyword evidence="4" id="KW-1185">Reference proteome</keyword>
<dbReference type="InterPro" id="IPR009339">
    <property type="entry name" value="DUF998"/>
</dbReference>
<name>A0A5B2WUH3_9PSEU</name>
<dbReference type="EMBL" id="VUOB01000063">
    <property type="protein sequence ID" value="KAA2254069.1"/>
    <property type="molecule type" value="Genomic_DNA"/>
</dbReference>
<feature type="transmembrane region" description="Helical" evidence="2">
    <location>
        <begin position="68"/>
        <end position="85"/>
    </location>
</feature>
<feature type="transmembrane region" description="Helical" evidence="2">
    <location>
        <begin position="181"/>
        <end position="201"/>
    </location>
</feature>
<feature type="transmembrane region" description="Helical" evidence="2">
    <location>
        <begin position="141"/>
        <end position="161"/>
    </location>
</feature>
<feature type="transmembrane region" description="Helical" evidence="2">
    <location>
        <begin position="213"/>
        <end position="235"/>
    </location>
</feature>
<sequence>MAVRRVPQHRVPLAEGGDRVHRRPRLRPGRRAHLERAPVHLGRGADRILARDHVVTGTAVRTSTARTLVRAGAAGQVLFAVVFLVEDATRRGFQPWRQWVSHLSLGPWGWVNIAALAVAGAGAVLAAVGVARLLPAGRARWLPRAIGAYGGALVLAAVCPIDPGLGWPTGQPPAHTLTGGLHQLAGATIFGGLTVAAWAGRRLAASGQAGARWARWSAVTGVTVPASFLLCGILAGLDYSGAWPDAPSGLFERLALLAGTAWLTAFLAHLAAGPSGPAPNAGRP</sequence>
<reference evidence="3 4" key="1">
    <citation type="submission" date="2019-09" db="EMBL/GenBank/DDBJ databases">
        <title>Goodfellowia gen. nov., a new genus of the Pseudonocardineae related to Actinoalloteichus, containing Goodfellowia coeruleoviolacea gen. nov., comb. nov. gen. nov., comb. nov.</title>
        <authorList>
            <person name="Labeda D."/>
        </authorList>
    </citation>
    <scope>NUCLEOTIDE SEQUENCE [LARGE SCALE GENOMIC DNA]</scope>
    <source>
        <strain evidence="3 4">AN110305</strain>
    </source>
</reference>
<dbReference type="Pfam" id="PF06197">
    <property type="entry name" value="DUF998"/>
    <property type="match status" value="1"/>
</dbReference>
<keyword evidence="2" id="KW-0472">Membrane</keyword>
<keyword evidence="2" id="KW-0812">Transmembrane</keyword>
<evidence type="ECO:0000313" key="4">
    <source>
        <dbReference type="Proteomes" id="UP000323454"/>
    </source>
</evidence>
<comment type="caution">
    <text evidence="3">The sequence shown here is derived from an EMBL/GenBank/DDBJ whole genome shotgun (WGS) entry which is preliminary data.</text>
</comment>
<feature type="region of interest" description="Disordered" evidence="1">
    <location>
        <begin position="1"/>
        <end position="29"/>
    </location>
</feature>
<evidence type="ECO:0000313" key="3">
    <source>
        <dbReference type="EMBL" id="KAA2254069.1"/>
    </source>
</evidence>
<evidence type="ECO:0000256" key="2">
    <source>
        <dbReference type="SAM" id="Phobius"/>
    </source>
</evidence>
<organism evidence="3 4">
    <name type="scientific">Solihabitans fulvus</name>
    <dbReference type="NCBI Taxonomy" id="1892852"/>
    <lineage>
        <taxon>Bacteria</taxon>
        <taxon>Bacillati</taxon>
        <taxon>Actinomycetota</taxon>
        <taxon>Actinomycetes</taxon>
        <taxon>Pseudonocardiales</taxon>
        <taxon>Pseudonocardiaceae</taxon>
        <taxon>Solihabitans</taxon>
    </lineage>
</organism>
<feature type="transmembrane region" description="Helical" evidence="2">
    <location>
        <begin position="105"/>
        <end position="134"/>
    </location>
</feature>
<accession>A0A5B2WUH3</accession>
<keyword evidence="2" id="KW-1133">Transmembrane helix</keyword>
<protein>
    <submittedName>
        <fullName evidence="3">DUF998 domain-containing protein</fullName>
    </submittedName>
</protein>
<dbReference type="OrthoDB" id="8159487at2"/>
<evidence type="ECO:0000256" key="1">
    <source>
        <dbReference type="SAM" id="MobiDB-lite"/>
    </source>
</evidence>
<reference evidence="3 4" key="2">
    <citation type="submission" date="2019-09" db="EMBL/GenBank/DDBJ databases">
        <authorList>
            <person name="Jin C."/>
        </authorList>
    </citation>
    <scope>NUCLEOTIDE SEQUENCE [LARGE SCALE GENOMIC DNA]</scope>
    <source>
        <strain evidence="3 4">AN110305</strain>
    </source>
</reference>
<gene>
    <name evidence="3" type="ORF">F0L68_31150</name>
</gene>
<feature type="transmembrane region" description="Helical" evidence="2">
    <location>
        <begin position="255"/>
        <end position="273"/>
    </location>
</feature>
<proteinExistence type="predicted"/>
<feature type="compositionally biased region" description="Basic residues" evidence="1">
    <location>
        <begin position="20"/>
        <end position="29"/>
    </location>
</feature>
<dbReference type="AlphaFoldDB" id="A0A5B2WUH3"/>
<dbReference type="Proteomes" id="UP000323454">
    <property type="component" value="Unassembled WGS sequence"/>
</dbReference>